<proteinExistence type="predicted"/>
<comment type="caution">
    <text evidence="3">The sequence shown here is derived from an EMBL/GenBank/DDBJ whole genome shotgun (WGS) entry which is preliminary data.</text>
</comment>
<dbReference type="Gene3D" id="3.40.50.150">
    <property type="entry name" value="Vaccinia Virus protein VP39"/>
    <property type="match status" value="1"/>
</dbReference>
<protein>
    <submittedName>
        <fullName evidence="3">Cyclopropane fatty-acyl-phospholipid synthase-like methyltransferase</fullName>
    </submittedName>
</protein>
<dbReference type="SUPFAM" id="SSF53335">
    <property type="entry name" value="S-adenosyl-L-methionine-dependent methyltransferases"/>
    <property type="match status" value="1"/>
</dbReference>
<dbReference type="InterPro" id="IPR041698">
    <property type="entry name" value="Methyltransf_25"/>
</dbReference>
<dbReference type="PANTHER" id="PTHR43861">
    <property type="entry name" value="TRANS-ACONITATE 2-METHYLTRANSFERASE-RELATED"/>
    <property type="match status" value="1"/>
</dbReference>
<keyword evidence="4" id="KW-1185">Reference proteome</keyword>
<dbReference type="CDD" id="cd02440">
    <property type="entry name" value="AdoMet_MTases"/>
    <property type="match status" value="1"/>
</dbReference>
<keyword evidence="1" id="KW-0808">Transferase</keyword>
<evidence type="ECO:0000313" key="4">
    <source>
        <dbReference type="Proteomes" id="UP001235840"/>
    </source>
</evidence>
<feature type="domain" description="Methyltransferase" evidence="2">
    <location>
        <begin position="55"/>
        <end position="141"/>
    </location>
</feature>
<dbReference type="Proteomes" id="UP001235840">
    <property type="component" value="Unassembled WGS sequence"/>
</dbReference>
<sequence>MNEKEKDFNPLFNEWASSYDQTVEDKDGEYNEVFENYADILAQIVGHLPQQAGRVLEFGVGTGNLTQQLVHKGHTVIGVEPSVEMRKVVQQKGIEVDLREGHFLDIPMQEEEKVDAIVSSYAFHHLTLREKQRALESLKKYMQAHTLIIFADTSFEDEGKKLEIMERAERQGKPNLLEDLKTEFYETIEDLEEIYKASGFDVDFEQKNRYVWISVAKLSEK</sequence>
<reference evidence="3 4" key="1">
    <citation type="submission" date="2023-07" db="EMBL/GenBank/DDBJ databases">
        <title>Genomic Encyclopedia of Type Strains, Phase IV (KMG-IV): sequencing the most valuable type-strain genomes for metagenomic binning, comparative biology and taxonomic classification.</title>
        <authorList>
            <person name="Goeker M."/>
        </authorList>
    </citation>
    <scope>NUCLEOTIDE SEQUENCE [LARGE SCALE GENOMIC DNA]</scope>
    <source>
        <strain evidence="3 4">DSM 12751</strain>
    </source>
</reference>
<name>A0ABT9W0J0_9BACI</name>
<evidence type="ECO:0000259" key="2">
    <source>
        <dbReference type="Pfam" id="PF13649"/>
    </source>
</evidence>
<dbReference type="EMBL" id="JAUSTY010000010">
    <property type="protein sequence ID" value="MDQ0166791.1"/>
    <property type="molecule type" value="Genomic_DNA"/>
</dbReference>
<evidence type="ECO:0000313" key="3">
    <source>
        <dbReference type="EMBL" id="MDQ0166791.1"/>
    </source>
</evidence>
<organism evidence="3 4">
    <name type="scientific">Caldalkalibacillus horti</name>
    <dbReference type="NCBI Taxonomy" id="77523"/>
    <lineage>
        <taxon>Bacteria</taxon>
        <taxon>Bacillati</taxon>
        <taxon>Bacillota</taxon>
        <taxon>Bacilli</taxon>
        <taxon>Bacillales</taxon>
        <taxon>Bacillaceae</taxon>
        <taxon>Caldalkalibacillus</taxon>
    </lineage>
</organism>
<gene>
    <name evidence="3" type="ORF">J2S11_002707</name>
</gene>
<dbReference type="InterPro" id="IPR029063">
    <property type="entry name" value="SAM-dependent_MTases_sf"/>
</dbReference>
<dbReference type="RefSeq" id="WP_307395270.1">
    <property type="nucleotide sequence ID" value="NZ_BAAADK010000047.1"/>
</dbReference>
<accession>A0ABT9W0J0</accession>
<dbReference type="Pfam" id="PF13649">
    <property type="entry name" value="Methyltransf_25"/>
    <property type="match status" value="1"/>
</dbReference>
<evidence type="ECO:0000256" key="1">
    <source>
        <dbReference type="ARBA" id="ARBA00022679"/>
    </source>
</evidence>